<keyword evidence="2" id="KW-1003">Cell membrane</keyword>
<dbReference type="AlphaFoldDB" id="A0AA88PZJ9"/>
<comment type="caution">
    <text evidence="13">The sequence shown here is derived from an EMBL/GenBank/DDBJ whole genome shotgun (WGS) entry which is preliminary data.</text>
</comment>
<evidence type="ECO:0000256" key="8">
    <source>
        <dbReference type="ARBA" id="ARBA00023170"/>
    </source>
</evidence>
<evidence type="ECO:0000256" key="11">
    <source>
        <dbReference type="SAM" id="SignalP"/>
    </source>
</evidence>
<evidence type="ECO:0000259" key="12">
    <source>
        <dbReference type="PROSITE" id="PS50835"/>
    </source>
</evidence>
<dbReference type="Gene3D" id="2.60.40.10">
    <property type="entry name" value="Immunoglobulins"/>
    <property type="match status" value="1"/>
</dbReference>
<dbReference type="GO" id="GO:0009897">
    <property type="term" value="C:external side of plasma membrane"/>
    <property type="evidence" value="ECO:0007669"/>
    <property type="project" value="TreeGrafter"/>
</dbReference>
<evidence type="ECO:0000256" key="9">
    <source>
        <dbReference type="ARBA" id="ARBA00023180"/>
    </source>
</evidence>
<gene>
    <name evidence="13" type="ORF">Q8A67_006122</name>
</gene>
<feature type="signal peptide" evidence="11">
    <location>
        <begin position="1"/>
        <end position="21"/>
    </location>
</feature>
<dbReference type="GO" id="GO:0006955">
    <property type="term" value="P:immune response"/>
    <property type="evidence" value="ECO:0007669"/>
    <property type="project" value="TreeGrafter"/>
</dbReference>
<dbReference type="InterPro" id="IPR051713">
    <property type="entry name" value="T-cell_Activation_Regulation"/>
</dbReference>
<keyword evidence="3" id="KW-0812">Transmembrane</keyword>
<proteinExistence type="predicted"/>
<dbReference type="InterPro" id="IPR007110">
    <property type="entry name" value="Ig-like_dom"/>
</dbReference>
<evidence type="ECO:0000256" key="1">
    <source>
        <dbReference type="ARBA" id="ARBA00004251"/>
    </source>
</evidence>
<dbReference type="Proteomes" id="UP001187343">
    <property type="component" value="Unassembled WGS sequence"/>
</dbReference>
<dbReference type="GO" id="GO:0031295">
    <property type="term" value="P:T cell costimulation"/>
    <property type="evidence" value="ECO:0007669"/>
    <property type="project" value="TreeGrafter"/>
</dbReference>
<keyword evidence="4 11" id="KW-0732">Signal</keyword>
<evidence type="ECO:0000256" key="7">
    <source>
        <dbReference type="ARBA" id="ARBA00023157"/>
    </source>
</evidence>
<accession>A0AA88PZJ9</accession>
<evidence type="ECO:0000256" key="2">
    <source>
        <dbReference type="ARBA" id="ARBA00022475"/>
    </source>
</evidence>
<dbReference type="InterPro" id="IPR036179">
    <property type="entry name" value="Ig-like_dom_sf"/>
</dbReference>
<dbReference type="InterPro" id="IPR013106">
    <property type="entry name" value="Ig_V-set"/>
</dbReference>
<dbReference type="PROSITE" id="PS50835">
    <property type="entry name" value="IG_LIKE"/>
    <property type="match status" value="1"/>
</dbReference>
<feature type="chain" id="PRO_5041729630" description="Ig-like domain-containing protein" evidence="11">
    <location>
        <begin position="22"/>
        <end position="246"/>
    </location>
</feature>
<keyword evidence="5" id="KW-1133">Transmembrane helix</keyword>
<evidence type="ECO:0000256" key="5">
    <source>
        <dbReference type="ARBA" id="ARBA00022989"/>
    </source>
</evidence>
<dbReference type="Pfam" id="PF07686">
    <property type="entry name" value="V-set"/>
    <property type="match status" value="1"/>
</dbReference>
<keyword evidence="14" id="KW-1185">Reference proteome</keyword>
<evidence type="ECO:0000256" key="4">
    <source>
        <dbReference type="ARBA" id="ARBA00022729"/>
    </source>
</evidence>
<evidence type="ECO:0000256" key="6">
    <source>
        <dbReference type="ARBA" id="ARBA00023136"/>
    </source>
</evidence>
<keyword evidence="10" id="KW-0393">Immunoglobulin domain</keyword>
<keyword evidence="8" id="KW-0675">Receptor</keyword>
<dbReference type="GO" id="GO:0071222">
    <property type="term" value="P:cellular response to lipopolysaccharide"/>
    <property type="evidence" value="ECO:0007669"/>
    <property type="project" value="TreeGrafter"/>
</dbReference>
<dbReference type="EMBL" id="JAUYZG010000005">
    <property type="protein sequence ID" value="KAK2907137.1"/>
    <property type="molecule type" value="Genomic_DNA"/>
</dbReference>
<dbReference type="PANTHER" id="PTHR25466:SF14">
    <property type="entry name" value="BUTYROPHILIN SUBFAMILY 2 MEMBER A2-LIKE-RELATED"/>
    <property type="match status" value="1"/>
</dbReference>
<dbReference type="GO" id="GO:0042130">
    <property type="term" value="P:negative regulation of T cell proliferation"/>
    <property type="evidence" value="ECO:0007669"/>
    <property type="project" value="TreeGrafter"/>
</dbReference>
<dbReference type="GO" id="GO:0007166">
    <property type="term" value="P:cell surface receptor signaling pathway"/>
    <property type="evidence" value="ECO:0007669"/>
    <property type="project" value="TreeGrafter"/>
</dbReference>
<sequence>MGQSWYIIIFVFLLCITGSISDPVVPVVGIVGDSAVLSFVIPESAIQDKIEKINVHLRDDEGKTVCDTTEVPRLPLSASPKTKKQNTMGQSWYVIFISVLMLDFRGSVSVPVSVTVKGFVGNSAVFSCLVPESEVQDKIEEVSVHFRDDEDKIVCDIAGGIRTCQGQAAEYKDRVETFPEDQKKGNFTFKLNGLQNSDSRKYQCHITGPSQTNTVTELLVEKSRGNHGEPSSIVLLISFTAILLLV</sequence>
<evidence type="ECO:0000313" key="14">
    <source>
        <dbReference type="Proteomes" id="UP001187343"/>
    </source>
</evidence>
<keyword evidence="7" id="KW-1015">Disulfide bond</keyword>
<dbReference type="InterPro" id="IPR013783">
    <property type="entry name" value="Ig-like_fold"/>
</dbReference>
<organism evidence="13 14">
    <name type="scientific">Cirrhinus molitorella</name>
    <name type="common">mud carp</name>
    <dbReference type="NCBI Taxonomy" id="172907"/>
    <lineage>
        <taxon>Eukaryota</taxon>
        <taxon>Metazoa</taxon>
        <taxon>Chordata</taxon>
        <taxon>Craniata</taxon>
        <taxon>Vertebrata</taxon>
        <taxon>Euteleostomi</taxon>
        <taxon>Actinopterygii</taxon>
        <taxon>Neopterygii</taxon>
        <taxon>Teleostei</taxon>
        <taxon>Ostariophysi</taxon>
        <taxon>Cypriniformes</taxon>
        <taxon>Cyprinidae</taxon>
        <taxon>Labeoninae</taxon>
        <taxon>Labeonini</taxon>
        <taxon>Cirrhinus</taxon>
    </lineage>
</organism>
<evidence type="ECO:0000256" key="3">
    <source>
        <dbReference type="ARBA" id="ARBA00022692"/>
    </source>
</evidence>
<reference evidence="13" key="1">
    <citation type="submission" date="2023-08" db="EMBL/GenBank/DDBJ databases">
        <title>Chromosome-level Genome Assembly of mud carp (Cirrhinus molitorella).</title>
        <authorList>
            <person name="Liu H."/>
        </authorList>
    </citation>
    <scope>NUCLEOTIDE SEQUENCE</scope>
    <source>
        <strain evidence="13">Prfri</strain>
        <tissue evidence="13">Muscle</tissue>
    </source>
</reference>
<feature type="domain" description="Ig-like" evidence="12">
    <location>
        <begin position="111"/>
        <end position="216"/>
    </location>
</feature>
<dbReference type="PANTHER" id="PTHR25466">
    <property type="entry name" value="T-LYMPHOCYTE ACTIVATION ANTIGEN"/>
    <property type="match status" value="1"/>
</dbReference>
<protein>
    <recommendedName>
        <fullName evidence="12">Ig-like domain-containing protein</fullName>
    </recommendedName>
</protein>
<keyword evidence="9" id="KW-0325">Glycoprotein</keyword>
<evidence type="ECO:0000256" key="10">
    <source>
        <dbReference type="ARBA" id="ARBA00023319"/>
    </source>
</evidence>
<name>A0AA88PZJ9_9TELE</name>
<dbReference type="GO" id="GO:0042102">
    <property type="term" value="P:positive regulation of T cell proliferation"/>
    <property type="evidence" value="ECO:0007669"/>
    <property type="project" value="TreeGrafter"/>
</dbReference>
<comment type="subcellular location">
    <subcellularLocation>
        <location evidence="1">Cell membrane</location>
        <topology evidence="1">Single-pass type I membrane protein</topology>
    </subcellularLocation>
</comment>
<evidence type="ECO:0000313" key="13">
    <source>
        <dbReference type="EMBL" id="KAK2907137.1"/>
    </source>
</evidence>
<dbReference type="SUPFAM" id="SSF48726">
    <property type="entry name" value="Immunoglobulin"/>
    <property type="match status" value="1"/>
</dbReference>
<keyword evidence="6" id="KW-0472">Membrane</keyword>